<name>A0A8T0HP09_CERPU</name>
<dbReference type="EMBL" id="CM026426">
    <property type="protein sequence ID" value="KAG0572495.1"/>
    <property type="molecule type" value="Genomic_DNA"/>
</dbReference>
<evidence type="ECO:0000313" key="3">
    <source>
        <dbReference type="Proteomes" id="UP000822688"/>
    </source>
</evidence>
<keyword evidence="3" id="KW-1185">Reference proteome</keyword>
<proteinExistence type="predicted"/>
<feature type="compositionally biased region" description="Polar residues" evidence="1">
    <location>
        <begin position="29"/>
        <end position="46"/>
    </location>
</feature>
<sequence>MDKNVTAPCEAYGGLLPLRPLQKRRCGKQPQSPLLQPNQEEPSQPQDVRRSIDSHLQVELGATSHKENIGDLKYNLPSSSNSDDETEDSGAKKRSYDYVLEKIQAIFAGQKVKQATIISYTHLCRRQREQKSNKLKQYEGSQAYLRTLSQHASTSKSPSPGKSGSPARTQIQLDVNMSSLLQPYQRKFNTEPVCKRVFGELPSDDASHCSFDPLRIPPTPRVHATQSCTHQLGEHSKRKQIVRGEAERCSSPPGIVSTKQRNHGAVTNIPKTYRPTLDFSAERSTQPKMNNDCHHDVRRLFEDCHIHKIDEHITTTLITSPRGSRKSQRHTYEERGFQTQPQQIIYSCHQHVCQHTVVRHHEGCHIHLRNDLELPRALSPNSRDSRKCRRCGYTQEEYSINEESRSLQGAADCKTCHHHVGQQTVVRHHGGCHLHQRDDLELPRAPSPSHMGTRKCQRCGCTQEECNSSNQKSGSLQGPANCKSDYHPPKAHVEIGRSSEQEVTACAPRLSSCTMHGEDCREKMDGCEVLHHKDLQRKSCDDRHYPICKHPCQDNHTSPTTVNTPGYHLYSGPCLPVHKCQEPKDPLVWTPRRVWKPKPCSIHWLDRITASQHIPSHIVRQYVQGKRRCPPRWRKQKCDACRDGNVCLGDLCQLEVTKPAWNSGSDIAESTIDCKEWKERRGKLSRLALSRVLIAKPVPKVSTSQGIWTRKEFEVCSECRGHKMFRSMGIKSGRWSSILETMSSTGLHQEGEVSSNCSTKYSCNTIHGLSIPGSTRVMDLHSPELNSTFRLRRKLKKLQSEAFDRRAAMQVAQMEGIELDKEVFDLLPASKTSQRGSSRRTHNVRRRKRCEVYRGLSKIVDLHMPPCQLCSSREVGVQICKRTPSPVGNTWNPRDFCPEVQPGLQLSTPKPTTCFNWPGQEHTICQAPDQSLDEQHWAYLVEASRQRRLVHGDYGSCHVCTGI</sequence>
<protein>
    <submittedName>
        <fullName evidence="2">Uncharacterized protein</fullName>
    </submittedName>
</protein>
<reference evidence="2" key="1">
    <citation type="submission" date="2020-06" db="EMBL/GenBank/DDBJ databases">
        <title>WGS assembly of Ceratodon purpureus strain R40.</title>
        <authorList>
            <person name="Carey S.B."/>
            <person name="Jenkins J."/>
            <person name="Shu S."/>
            <person name="Lovell J.T."/>
            <person name="Sreedasyam A."/>
            <person name="Maumus F."/>
            <person name="Tiley G.P."/>
            <person name="Fernandez-Pozo N."/>
            <person name="Barry K."/>
            <person name="Chen C."/>
            <person name="Wang M."/>
            <person name="Lipzen A."/>
            <person name="Daum C."/>
            <person name="Saski C.A."/>
            <person name="Payton A.C."/>
            <person name="Mcbreen J.C."/>
            <person name="Conrad R.E."/>
            <person name="Kollar L.M."/>
            <person name="Olsson S."/>
            <person name="Huttunen S."/>
            <person name="Landis J.B."/>
            <person name="Wickett N.J."/>
            <person name="Johnson M.G."/>
            <person name="Rensing S.A."/>
            <person name="Grimwood J."/>
            <person name="Schmutz J."/>
            <person name="Mcdaniel S.F."/>
        </authorList>
    </citation>
    <scope>NUCLEOTIDE SEQUENCE</scope>
    <source>
        <strain evidence="2">R40</strain>
    </source>
</reference>
<dbReference type="Proteomes" id="UP000822688">
    <property type="component" value="Chromosome V"/>
</dbReference>
<feature type="region of interest" description="Disordered" evidence="1">
    <location>
        <begin position="149"/>
        <end position="168"/>
    </location>
</feature>
<feature type="region of interest" description="Disordered" evidence="1">
    <location>
        <begin position="20"/>
        <end position="92"/>
    </location>
</feature>
<feature type="region of interest" description="Disordered" evidence="1">
    <location>
        <begin position="230"/>
        <end position="261"/>
    </location>
</feature>
<feature type="compositionally biased region" description="Low complexity" evidence="1">
    <location>
        <begin position="155"/>
        <end position="166"/>
    </location>
</feature>
<gene>
    <name evidence="2" type="ORF">KC19_VG100100</name>
</gene>
<organism evidence="2 3">
    <name type="scientific">Ceratodon purpureus</name>
    <name type="common">Fire moss</name>
    <name type="synonym">Dicranum purpureum</name>
    <dbReference type="NCBI Taxonomy" id="3225"/>
    <lineage>
        <taxon>Eukaryota</taxon>
        <taxon>Viridiplantae</taxon>
        <taxon>Streptophyta</taxon>
        <taxon>Embryophyta</taxon>
        <taxon>Bryophyta</taxon>
        <taxon>Bryophytina</taxon>
        <taxon>Bryopsida</taxon>
        <taxon>Dicranidae</taxon>
        <taxon>Pseudoditrichales</taxon>
        <taxon>Ditrichaceae</taxon>
        <taxon>Ceratodon</taxon>
    </lineage>
</organism>
<dbReference type="AlphaFoldDB" id="A0A8T0HP09"/>
<accession>A0A8T0HP09</accession>
<comment type="caution">
    <text evidence="2">The sequence shown here is derived from an EMBL/GenBank/DDBJ whole genome shotgun (WGS) entry which is preliminary data.</text>
</comment>
<evidence type="ECO:0000256" key="1">
    <source>
        <dbReference type="SAM" id="MobiDB-lite"/>
    </source>
</evidence>
<evidence type="ECO:0000313" key="2">
    <source>
        <dbReference type="EMBL" id="KAG0572495.1"/>
    </source>
</evidence>